<name>A0A5C5XBX4_9PLAN</name>
<evidence type="ECO:0000259" key="5">
    <source>
        <dbReference type="PROSITE" id="PS51296"/>
    </source>
</evidence>
<keyword evidence="4" id="KW-0411">Iron-sulfur</keyword>
<dbReference type="Proteomes" id="UP000316095">
    <property type="component" value="Unassembled WGS sequence"/>
</dbReference>
<protein>
    <submittedName>
        <fullName evidence="6">3-phenylpropionate/cinnamic acid dioxygenase ferredoxin subunit</fullName>
    </submittedName>
</protein>
<evidence type="ECO:0000256" key="1">
    <source>
        <dbReference type="ARBA" id="ARBA00022714"/>
    </source>
</evidence>
<dbReference type="PANTHER" id="PTHR21496:SF23">
    <property type="entry name" value="3-PHENYLPROPIONATE_CINNAMIC ACID DIOXYGENASE FERREDOXIN SUBUNIT"/>
    <property type="match status" value="1"/>
</dbReference>
<dbReference type="InterPro" id="IPR036922">
    <property type="entry name" value="Rieske_2Fe-2S_sf"/>
</dbReference>
<keyword evidence="2" id="KW-0479">Metal-binding</keyword>
<dbReference type="SUPFAM" id="SSF50022">
    <property type="entry name" value="ISP domain"/>
    <property type="match status" value="1"/>
</dbReference>
<evidence type="ECO:0000313" key="7">
    <source>
        <dbReference type="Proteomes" id="UP000316095"/>
    </source>
</evidence>
<keyword evidence="1" id="KW-0001">2Fe-2S</keyword>
<feature type="domain" description="Rieske" evidence="5">
    <location>
        <begin position="15"/>
        <end position="111"/>
    </location>
</feature>
<proteinExistence type="predicted"/>
<dbReference type="InterPro" id="IPR017941">
    <property type="entry name" value="Rieske_2Fe-2S"/>
</dbReference>
<evidence type="ECO:0000313" key="6">
    <source>
        <dbReference type="EMBL" id="TWT59655.1"/>
    </source>
</evidence>
<organism evidence="6 7">
    <name type="scientific">Rubinisphaera italica</name>
    <dbReference type="NCBI Taxonomy" id="2527969"/>
    <lineage>
        <taxon>Bacteria</taxon>
        <taxon>Pseudomonadati</taxon>
        <taxon>Planctomycetota</taxon>
        <taxon>Planctomycetia</taxon>
        <taxon>Planctomycetales</taxon>
        <taxon>Planctomycetaceae</taxon>
        <taxon>Rubinisphaera</taxon>
    </lineage>
</organism>
<evidence type="ECO:0000256" key="2">
    <source>
        <dbReference type="ARBA" id="ARBA00022723"/>
    </source>
</evidence>
<keyword evidence="6" id="KW-0560">Oxidoreductase</keyword>
<dbReference type="GO" id="GO:0051213">
    <property type="term" value="F:dioxygenase activity"/>
    <property type="evidence" value="ECO:0007669"/>
    <property type="project" value="UniProtKB-KW"/>
</dbReference>
<dbReference type="EMBL" id="SJPG01000001">
    <property type="protein sequence ID" value="TWT59655.1"/>
    <property type="molecule type" value="Genomic_DNA"/>
</dbReference>
<keyword evidence="6" id="KW-0223">Dioxygenase</keyword>
<dbReference type="PANTHER" id="PTHR21496">
    <property type="entry name" value="FERREDOXIN-RELATED"/>
    <property type="match status" value="1"/>
</dbReference>
<gene>
    <name evidence="6" type="primary">hcaC</name>
    <name evidence="6" type="ORF">Pan54_03640</name>
</gene>
<comment type="caution">
    <text evidence="6">The sequence shown here is derived from an EMBL/GenBank/DDBJ whole genome shotgun (WGS) entry which is preliminary data.</text>
</comment>
<keyword evidence="3" id="KW-0408">Iron</keyword>
<sequence length="117" mass="12964">MNDLNEPTDENYDFMHAAQVGEVGEGKGISLRLNGHVIGLFHSNGKHFAISDFCPHQGAQLTGGYVEDGVVMCPWHAWKFRLCDGAWADSPKSPLRCPTYPVRILGEEIQIGIPRDQ</sequence>
<evidence type="ECO:0000256" key="4">
    <source>
        <dbReference type="ARBA" id="ARBA00023014"/>
    </source>
</evidence>
<dbReference type="GO" id="GO:0046872">
    <property type="term" value="F:metal ion binding"/>
    <property type="evidence" value="ECO:0007669"/>
    <property type="project" value="UniProtKB-KW"/>
</dbReference>
<dbReference type="AlphaFoldDB" id="A0A5C5XBX4"/>
<dbReference type="Pfam" id="PF00355">
    <property type="entry name" value="Rieske"/>
    <property type="match status" value="1"/>
</dbReference>
<keyword evidence="7" id="KW-1185">Reference proteome</keyword>
<dbReference type="Gene3D" id="2.102.10.10">
    <property type="entry name" value="Rieske [2Fe-2S] iron-sulphur domain"/>
    <property type="match status" value="1"/>
</dbReference>
<dbReference type="GO" id="GO:0051537">
    <property type="term" value="F:2 iron, 2 sulfur cluster binding"/>
    <property type="evidence" value="ECO:0007669"/>
    <property type="project" value="UniProtKB-KW"/>
</dbReference>
<dbReference type="PROSITE" id="PS51296">
    <property type="entry name" value="RIESKE"/>
    <property type="match status" value="1"/>
</dbReference>
<evidence type="ECO:0000256" key="3">
    <source>
        <dbReference type="ARBA" id="ARBA00023004"/>
    </source>
</evidence>
<reference evidence="6 7" key="1">
    <citation type="submission" date="2019-02" db="EMBL/GenBank/DDBJ databases">
        <title>Deep-cultivation of Planctomycetes and their phenomic and genomic characterization uncovers novel biology.</title>
        <authorList>
            <person name="Wiegand S."/>
            <person name="Jogler M."/>
            <person name="Boedeker C."/>
            <person name="Pinto D."/>
            <person name="Vollmers J."/>
            <person name="Rivas-Marin E."/>
            <person name="Kohn T."/>
            <person name="Peeters S.H."/>
            <person name="Heuer A."/>
            <person name="Rast P."/>
            <person name="Oberbeckmann S."/>
            <person name="Bunk B."/>
            <person name="Jeske O."/>
            <person name="Meyerdierks A."/>
            <person name="Storesund J.E."/>
            <person name="Kallscheuer N."/>
            <person name="Luecker S."/>
            <person name="Lage O.M."/>
            <person name="Pohl T."/>
            <person name="Merkel B.J."/>
            <person name="Hornburger P."/>
            <person name="Mueller R.-W."/>
            <person name="Bruemmer F."/>
            <person name="Labrenz M."/>
            <person name="Spormann A.M."/>
            <person name="Op Den Camp H."/>
            <person name="Overmann J."/>
            <person name="Amann R."/>
            <person name="Jetten M.S.M."/>
            <person name="Mascher T."/>
            <person name="Medema M.H."/>
            <person name="Devos D.P."/>
            <person name="Kaster A.-K."/>
            <person name="Ovreas L."/>
            <person name="Rohde M."/>
            <person name="Galperin M.Y."/>
            <person name="Jogler C."/>
        </authorList>
    </citation>
    <scope>NUCLEOTIDE SEQUENCE [LARGE SCALE GENOMIC DNA]</scope>
    <source>
        <strain evidence="6 7">Pan54</strain>
    </source>
</reference>
<accession>A0A5C5XBX4</accession>